<dbReference type="GO" id="GO:0019346">
    <property type="term" value="P:transsulfuration"/>
    <property type="evidence" value="ECO:0007669"/>
    <property type="project" value="InterPro"/>
</dbReference>
<evidence type="ECO:0000256" key="3">
    <source>
        <dbReference type="HAMAP-Rule" id="MF_02056"/>
    </source>
</evidence>
<sequence>MSVSSDKTLHPRTQAVHYGTRRSQYGEMAEAIFLTQGFVYPDAASAEARFQGTGPDEFIYARYGNPTSRMFEDRIAALEGTEDAFATASGMAAVNGAMFAMCKPGDHVVAAQALFGSCLYVLDLLVRFGVKVSYVDGTDLEQWAAAITPGTRAVFFESISNPTLEVIDIRAVADLAHAAGATVVVDNVFATPVFSKAVEQGADVVVYSATKHIDGGGRALAGVICGTKHFVREVAEPYLKHTGGAISPFHAWIMLNGLQTMDLRVRAQAGTAAQIATALQGHPRLERVIYPGLADHAQHDLAMAQMGSGGTMIAMEVAGGKEAAFAVLDRLRIIAISNNLGDAKSIAVHPATTTHSRLSDEDRATLGITPGLLRLSVGLEDVRDLTADLQAALEG</sequence>
<comment type="caution">
    <text evidence="6">The sequence shown here is derived from an EMBL/GenBank/DDBJ whole genome shotgun (WGS) entry which is preliminary data.</text>
</comment>
<dbReference type="EC" id="2.5.1.-" evidence="3"/>
<dbReference type="AlphaFoldDB" id="A0A4V5MW36"/>
<dbReference type="GO" id="GO:0005737">
    <property type="term" value="C:cytoplasm"/>
    <property type="evidence" value="ECO:0007669"/>
    <property type="project" value="TreeGrafter"/>
</dbReference>
<dbReference type="Pfam" id="PF01053">
    <property type="entry name" value="Cys_Met_Meta_PP"/>
    <property type="match status" value="1"/>
</dbReference>
<dbReference type="GO" id="GO:0016846">
    <property type="term" value="F:carbon-sulfur lyase activity"/>
    <property type="evidence" value="ECO:0007669"/>
    <property type="project" value="TreeGrafter"/>
</dbReference>
<protein>
    <recommendedName>
        <fullName evidence="3">O-succinylhomoserine sulfhydrylase</fullName>
        <shortName evidence="3">OSH sulfhydrylase</shortName>
        <shortName evidence="3">OSHS sulfhydrylase</shortName>
        <ecNumber evidence="3">2.5.1.-</ecNumber>
    </recommendedName>
</protein>
<comment type="cofactor">
    <cofactor evidence="1 3 5">
        <name>pyridoxal 5'-phosphate</name>
        <dbReference type="ChEBI" id="CHEBI:597326"/>
    </cofactor>
</comment>
<dbReference type="Gene3D" id="3.90.1150.10">
    <property type="entry name" value="Aspartate Aminotransferase, domain 1"/>
    <property type="match status" value="1"/>
</dbReference>
<evidence type="ECO:0000313" key="6">
    <source>
        <dbReference type="EMBL" id="TJZ90708.1"/>
    </source>
</evidence>
<comment type="catalytic activity">
    <reaction evidence="3">
        <text>O-succinyl-L-homoserine + hydrogen sulfide = L-homocysteine + succinate</text>
        <dbReference type="Rhea" id="RHEA:27826"/>
        <dbReference type="ChEBI" id="CHEBI:29919"/>
        <dbReference type="ChEBI" id="CHEBI:30031"/>
        <dbReference type="ChEBI" id="CHEBI:57661"/>
        <dbReference type="ChEBI" id="CHEBI:58199"/>
    </reaction>
</comment>
<evidence type="ECO:0000313" key="7">
    <source>
        <dbReference type="Proteomes" id="UP000309747"/>
    </source>
</evidence>
<dbReference type="EMBL" id="SUNI01000014">
    <property type="protein sequence ID" value="TJZ90708.1"/>
    <property type="molecule type" value="Genomic_DNA"/>
</dbReference>
<gene>
    <name evidence="3 6" type="primary">metZ</name>
    <name evidence="6" type="ORF">FA743_13750</name>
</gene>
<dbReference type="Proteomes" id="UP000309747">
    <property type="component" value="Unassembled WGS sequence"/>
</dbReference>
<organism evidence="6 7">
    <name type="scientific">Paracoccus gahaiensis</name>
    <dbReference type="NCBI Taxonomy" id="1706839"/>
    <lineage>
        <taxon>Bacteria</taxon>
        <taxon>Pseudomonadati</taxon>
        <taxon>Pseudomonadota</taxon>
        <taxon>Alphaproteobacteria</taxon>
        <taxon>Rhodobacterales</taxon>
        <taxon>Paracoccaceae</taxon>
        <taxon>Paracoccus</taxon>
    </lineage>
</organism>
<dbReference type="OrthoDB" id="9805807at2"/>
<keyword evidence="3" id="KW-0808">Transferase</keyword>
<evidence type="ECO:0000256" key="4">
    <source>
        <dbReference type="PIRSR" id="PIRSR001434-2"/>
    </source>
</evidence>
<reference evidence="6 7" key="1">
    <citation type="submission" date="2019-04" db="EMBL/GenBank/DDBJ databases">
        <authorList>
            <person name="Li J."/>
        </authorList>
    </citation>
    <scope>NUCLEOTIDE SEQUENCE [LARGE SCALE GENOMIC DNA]</scope>
    <source>
        <strain evidence="6 7">KCTC 42687</strain>
    </source>
</reference>
<dbReference type="SUPFAM" id="SSF53383">
    <property type="entry name" value="PLP-dependent transferases"/>
    <property type="match status" value="1"/>
</dbReference>
<comment type="pathway">
    <text evidence="3">Amino-acid biosynthesis; L-methionine biosynthesis via de novo pathway; L-homocysteine from O-succinyl-L-homoserine: step 1/1.</text>
</comment>
<dbReference type="FunFam" id="3.40.640.10:FF:000046">
    <property type="entry name" value="Cystathionine gamma-lyase"/>
    <property type="match status" value="1"/>
</dbReference>
<dbReference type="PANTHER" id="PTHR11808">
    <property type="entry name" value="TRANS-SULFURATION ENZYME FAMILY MEMBER"/>
    <property type="match status" value="1"/>
</dbReference>
<evidence type="ECO:0000256" key="1">
    <source>
        <dbReference type="ARBA" id="ARBA00001933"/>
    </source>
</evidence>
<accession>A0A4V5MW36</accession>
<comment type="subunit">
    <text evidence="3">Homotetramer.</text>
</comment>
<dbReference type="NCBIfam" id="TIGR01325">
    <property type="entry name" value="O_suc_HS_sulf"/>
    <property type="match status" value="1"/>
</dbReference>
<comment type="function">
    <text evidence="3">Catalyzes the formation of L-homocysteine from O-succinyl-L-homoserine (OSHS) and hydrogen sulfide.</text>
</comment>
<keyword evidence="2 3" id="KW-0663">Pyridoxal phosphate</keyword>
<evidence type="ECO:0000256" key="5">
    <source>
        <dbReference type="RuleBase" id="RU362118"/>
    </source>
</evidence>
<dbReference type="PANTHER" id="PTHR11808:SF80">
    <property type="entry name" value="CYSTATHIONINE GAMMA-LYASE"/>
    <property type="match status" value="1"/>
</dbReference>
<dbReference type="PIRSF" id="PIRSF001434">
    <property type="entry name" value="CGS"/>
    <property type="match status" value="1"/>
</dbReference>
<keyword evidence="3" id="KW-0028">Amino-acid biosynthesis</keyword>
<dbReference type="GO" id="GO:0071268">
    <property type="term" value="P:homocysteine biosynthetic process"/>
    <property type="evidence" value="ECO:0007669"/>
    <property type="project" value="InterPro"/>
</dbReference>
<dbReference type="InterPro" id="IPR006234">
    <property type="entry name" value="O-succ-hSer_sulfhydrylase"/>
</dbReference>
<name>A0A4V5MW36_9RHOB</name>
<dbReference type="InterPro" id="IPR015421">
    <property type="entry name" value="PyrdxlP-dep_Trfase_major"/>
</dbReference>
<dbReference type="CDD" id="cd00614">
    <property type="entry name" value="CGS_like"/>
    <property type="match status" value="1"/>
</dbReference>
<dbReference type="GO" id="GO:0071266">
    <property type="term" value="P:'de novo' L-methionine biosynthetic process"/>
    <property type="evidence" value="ECO:0007669"/>
    <property type="project" value="UniProtKB-UniRule"/>
</dbReference>
<dbReference type="RefSeq" id="WP_136886678.1">
    <property type="nucleotide sequence ID" value="NZ_SUNI01000014.1"/>
</dbReference>
<dbReference type="HAMAP" id="MF_02056">
    <property type="entry name" value="MetZ"/>
    <property type="match status" value="1"/>
</dbReference>
<proteinExistence type="inferred from homology"/>
<feature type="modified residue" description="N6-(pyridoxal phosphate)lysine" evidence="3 4">
    <location>
        <position position="211"/>
    </location>
</feature>
<dbReference type="InterPro" id="IPR015422">
    <property type="entry name" value="PyrdxlP-dep_Trfase_small"/>
</dbReference>
<dbReference type="Gene3D" id="3.40.640.10">
    <property type="entry name" value="Type I PLP-dependent aspartate aminotransferase-like (Major domain)"/>
    <property type="match status" value="1"/>
</dbReference>
<comment type="similarity">
    <text evidence="3">Belongs to the trans-sulfuration enzymes family. MetZ subfamily.</text>
</comment>
<dbReference type="GO" id="GO:0016765">
    <property type="term" value="F:transferase activity, transferring alkyl or aryl (other than methyl) groups"/>
    <property type="evidence" value="ECO:0007669"/>
    <property type="project" value="UniProtKB-UniRule"/>
</dbReference>
<dbReference type="GO" id="GO:0030170">
    <property type="term" value="F:pyridoxal phosphate binding"/>
    <property type="evidence" value="ECO:0007669"/>
    <property type="project" value="UniProtKB-UniRule"/>
</dbReference>
<dbReference type="UniPathway" id="UPA00051">
    <property type="reaction ID" value="UER00449"/>
</dbReference>
<dbReference type="InterPro" id="IPR000277">
    <property type="entry name" value="Cys/Met-Metab_PyrdxlP-dep_enz"/>
</dbReference>
<keyword evidence="7" id="KW-1185">Reference proteome</keyword>
<keyword evidence="3" id="KW-0486">Methionine biosynthesis</keyword>
<evidence type="ECO:0000256" key="2">
    <source>
        <dbReference type="ARBA" id="ARBA00022898"/>
    </source>
</evidence>
<dbReference type="InterPro" id="IPR015424">
    <property type="entry name" value="PyrdxlP-dep_Trfase"/>
</dbReference>